<keyword evidence="4" id="KW-0804">Transcription</keyword>
<evidence type="ECO:0000259" key="6">
    <source>
        <dbReference type="PROSITE" id="PS50043"/>
    </source>
</evidence>
<keyword evidence="1 5" id="KW-0597">Phosphoprotein</keyword>
<dbReference type="PANTHER" id="PTHR43214">
    <property type="entry name" value="TWO-COMPONENT RESPONSE REGULATOR"/>
    <property type="match status" value="1"/>
</dbReference>
<dbReference type="Gene3D" id="3.40.50.2300">
    <property type="match status" value="1"/>
</dbReference>
<dbReference type="SUPFAM" id="SSF52172">
    <property type="entry name" value="CheY-like"/>
    <property type="match status" value="1"/>
</dbReference>
<dbReference type="GO" id="GO:0003677">
    <property type="term" value="F:DNA binding"/>
    <property type="evidence" value="ECO:0007669"/>
    <property type="project" value="UniProtKB-KW"/>
</dbReference>
<reference evidence="8 9" key="1">
    <citation type="submission" date="2015-05" db="EMBL/GenBank/DDBJ databases">
        <authorList>
            <person name="Tang B."/>
            <person name="Yu Y."/>
        </authorList>
    </citation>
    <scope>NUCLEOTIDE SEQUENCE [LARGE SCALE GENOMIC DNA]</scope>
    <source>
        <strain evidence="8 9">DSM 7029</strain>
    </source>
</reference>
<dbReference type="GO" id="GO:0006355">
    <property type="term" value="P:regulation of DNA-templated transcription"/>
    <property type="evidence" value="ECO:0007669"/>
    <property type="project" value="InterPro"/>
</dbReference>
<dbReference type="CDD" id="cd17535">
    <property type="entry name" value="REC_NarL-like"/>
    <property type="match status" value="1"/>
</dbReference>
<feature type="domain" description="Response regulatory" evidence="7">
    <location>
        <begin position="8"/>
        <end position="124"/>
    </location>
</feature>
<protein>
    <submittedName>
        <fullName evidence="8">DNA-binding response regulator, LuxR family</fullName>
    </submittedName>
</protein>
<dbReference type="InterPro" id="IPR011006">
    <property type="entry name" value="CheY-like_superfamily"/>
</dbReference>
<dbReference type="InterPro" id="IPR039420">
    <property type="entry name" value="WalR-like"/>
</dbReference>
<dbReference type="PROSITE" id="PS50043">
    <property type="entry name" value="HTH_LUXR_2"/>
    <property type="match status" value="1"/>
</dbReference>
<gene>
    <name evidence="8" type="ORF">AAW51_3645</name>
</gene>
<dbReference type="CDD" id="cd06170">
    <property type="entry name" value="LuxR_C_like"/>
    <property type="match status" value="1"/>
</dbReference>
<dbReference type="InterPro" id="IPR058245">
    <property type="entry name" value="NreC/VraR/RcsB-like_REC"/>
</dbReference>
<dbReference type="STRING" id="413882.AAW51_3645"/>
<evidence type="ECO:0000256" key="2">
    <source>
        <dbReference type="ARBA" id="ARBA00023015"/>
    </source>
</evidence>
<dbReference type="SUPFAM" id="SSF46894">
    <property type="entry name" value="C-terminal effector domain of the bipartite response regulators"/>
    <property type="match status" value="1"/>
</dbReference>
<keyword evidence="3 8" id="KW-0238">DNA-binding</keyword>
<dbReference type="RefSeq" id="WP_047195727.1">
    <property type="nucleotide sequence ID" value="NZ_CP011371.1"/>
</dbReference>
<dbReference type="KEGG" id="pbh:AAW51_3645"/>
<dbReference type="Pfam" id="PF00072">
    <property type="entry name" value="Response_reg"/>
    <property type="match status" value="1"/>
</dbReference>
<dbReference type="InterPro" id="IPR016032">
    <property type="entry name" value="Sig_transdc_resp-reg_C-effctor"/>
</dbReference>
<evidence type="ECO:0000256" key="4">
    <source>
        <dbReference type="ARBA" id="ARBA00023163"/>
    </source>
</evidence>
<feature type="domain" description="HTH luxR-type" evidence="6">
    <location>
        <begin position="143"/>
        <end position="208"/>
    </location>
</feature>
<evidence type="ECO:0000259" key="7">
    <source>
        <dbReference type="PROSITE" id="PS50110"/>
    </source>
</evidence>
<dbReference type="SMART" id="SM00448">
    <property type="entry name" value="REC"/>
    <property type="match status" value="1"/>
</dbReference>
<dbReference type="PROSITE" id="PS00622">
    <property type="entry name" value="HTH_LUXR_1"/>
    <property type="match status" value="1"/>
</dbReference>
<sequence>MTATPTIRTILADDHDLVRSGLKLLLEMVEGLKVVYEARNGAELIESAQRLKPDLVVTDISMPDVDGLTALSQLRAMSPAPKVLVVSMHDSPDFIRRAVQLGAAGYVLKESSPLELEQAVGSVMRGHAYFSAQVSQKLLQAKERAPEELLTERQLEILLMIARGLATKEVAFKLGLSPKTVDVHRARIMERLGINDVAGLTLYCVRQGLIDPSRDVP</sequence>
<keyword evidence="2" id="KW-0805">Transcription regulation</keyword>
<dbReference type="AlphaFoldDB" id="A0A0G3BSI0"/>
<dbReference type="InterPro" id="IPR000792">
    <property type="entry name" value="Tscrpt_reg_LuxR_C"/>
</dbReference>
<accession>A0A0G3BSI0</accession>
<evidence type="ECO:0000313" key="9">
    <source>
        <dbReference type="Proteomes" id="UP000035352"/>
    </source>
</evidence>
<dbReference type="Proteomes" id="UP000035352">
    <property type="component" value="Chromosome"/>
</dbReference>
<dbReference type="PANTHER" id="PTHR43214:SF41">
    <property type="entry name" value="NITRATE_NITRITE RESPONSE REGULATOR PROTEIN NARP"/>
    <property type="match status" value="1"/>
</dbReference>
<dbReference type="Pfam" id="PF00196">
    <property type="entry name" value="GerE"/>
    <property type="match status" value="1"/>
</dbReference>
<proteinExistence type="predicted"/>
<dbReference type="SMART" id="SM00421">
    <property type="entry name" value="HTH_LUXR"/>
    <property type="match status" value="1"/>
</dbReference>
<feature type="modified residue" description="4-aspartylphosphate" evidence="5">
    <location>
        <position position="59"/>
    </location>
</feature>
<dbReference type="PROSITE" id="PS50110">
    <property type="entry name" value="RESPONSE_REGULATORY"/>
    <property type="match status" value="1"/>
</dbReference>
<dbReference type="PRINTS" id="PR00038">
    <property type="entry name" value="HTHLUXR"/>
</dbReference>
<evidence type="ECO:0000256" key="5">
    <source>
        <dbReference type="PROSITE-ProRule" id="PRU00169"/>
    </source>
</evidence>
<dbReference type="GO" id="GO:0000160">
    <property type="term" value="P:phosphorelay signal transduction system"/>
    <property type="evidence" value="ECO:0007669"/>
    <property type="project" value="InterPro"/>
</dbReference>
<organism evidence="8 9">
    <name type="scientific">Caldimonas brevitalea</name>
    <dbReference type="NCBI Taxonomy" id="413882"/>
    <lineage>
        <taxon>Bacteria</taxon>
        <taxon>Pseudomonadati</taxon>
        <taxon>Pseudomonadota</taxon>
        <taxon>Betaproteobacteria</taxon>
        <taxon>Burkholderiales</taxon>
        <taxon>Sphaerotilaceae</taxon>
        <taxon>Caldimonas</taxon>
    </lineage>
</organism>
<dbReference type="EMBL" id="CP011371">
    <property type="protein sequence ID" value="AKJ30336.1"/>
    <property type="molecule type" value="Genomic_DNA"/>
</dbReference>
<keyword evidence="9" id="KW-1185">Reference proteome</keyword>
<dbReference type="InterPro" id="IPR001789">
    <property type="entry name" value="Sig_transdc_resp-reg_receiver"/>
</dbReference>
<evidence type="ECO:0000313" key="8">
    <source>
        <dbReference type="EMBL" id="AKJ30336.1"/>
    </source>
</evidence>
<evidence type="ECO:0000256" key="1">
    <source>
        <dbReference type="ARBA" id="ARBA00022553"/>
    </source>
</evidence>
<evidence type="ECO:0000256" key="3">
    <source>
        <dbReference type="ARBA" id="ARBA00023125"/>
    </source>
</evidence>
<name>A0A0G3BSI0_9BURK</name>